<keyword evidence="3" id="KW-1185">Reference proteome</keyword>
<evidence type="ECO:0000256" key="1">
    <source>
        <dbReference type="SAM" id="SignalP"/>
    </source>
</evidence>
<feature type="chain" id="PRO_5045221885" evidence="1">
    <location>
        <begin position="28"/>
        <end position="132"/>
    </location>
</feature>
<dbReference type="RefSeq" id="WP_339120904.1">
    <property type="nucleotide sequence ID" value="NZ_BAABKS010000090.1"/>
</dbReference>
<comment type="caution">
    <text evidence="2">The sequence shown here is derived from an EMBL/GenBank/DDBJ whole genome shotgun (WGS) entry which is preliminary data.</text>
</comment>
<feature type="signal peptide" evidence="1">
    <location>
        <begin position="1"/>
        <end position="27"/>
    </location>
</feature>
<organism evidence="2 3">
    <name type="scientific">Pseudonocardia benzenivorans</name>
    <dbReference type="NCBI Taxonomy" id="228005"/>
    <lineage>
        <taxon>Bacteria</taxon>
        <taxon>Bacillati</taxon>
        <taxon>Actinomycetota</taxon>
        <taxon>Actinomycetes</taxon>
        <taxon>Pseudonocardiales</taxon>
        <taxon>Pseudonocardiaceae</taxon>
        <taxon>Pseudonocardia</taxon>
    </lineage>
</organism>
<gene>
    <name evidence="2" type="ORF">ACFQ34_25550</name>
</gene>
<keyword evidence="1" id="KW-0732">Signal</keyword>
<name>A0ABW3VPE4_9PSEU</name>
<evidence type="ECO:0000313" key="2">
    <source>
        <dbReference type="EMBL" id="MFD1236665.1"/>
    </source>
</evidence>
<protein>
    <submittedName>
        <fullName evidence="2">Uncharacterized protein</fullName>
    </submittedName>
</protein>
<dbReference type="Proteomes" id="UP001597182">
    <property type="component" value="Unassembled WGS sequence"/>
</dbReference>
<accession>A0ABW3VPE4</accession>
<sequence length="132" mass="13144">MNTLAKSIAVVLTAAAVTGAGAGVASAATPTAAPSATIHLTATDSYNHVAESEFTPTQASGGVLVCLEDANHLNLAQSRASGPAGDLTIQFSATDPVHVVMTQAGRTIWSGDQAPTPLSQVIVPLPAATPQS</sequence>
<proteinExistence type="predicted"/>
<reference evidence="3" key="1">
    <citation type="journal article" date="2019" name="Int. J. Syst. Evol. Microbiol.">
        <title>The Global Catalogue of Microorganisms (GCM) 10K type strain sequencing project: providing services to taxonomists for standard genome sequencing and annotation.</title>
        <authorList>
            <consortium name="The Broad Institute Genomics Platform"/>
            <consortium name="The Broad Institute Genome Sequencing Center for Infectious Disease"/>
            <person name="Wu L."/>
            <person name="Ma J."/>
        </authorList>
    </citation>
    <scope>NUCLEOTIDE SEQUENCE [LARGE SCALE GENOMIC DNA]</scope>
    <source>
        <strain evidence="3">CCUG 49018</strain>
    </source>
</reference>
<evidence type="ECO:0000313" key="3">
    <source>
        <dbReference type="Proteomes" id="UP001597182"/>
    </source>
</evidence>
<dbReference type="EMBL" id="JBHTMB010000240">
    <property type="protein sequence ID" value="MFD1236665.1"/>
    <property type="molecule type" value="Genomic_DNA"/>
</dbReference>